<dbReference type="GO" id="GO:0003677">
    <property type="term" value="F:DNA binding"/>
    <property type="evidence" value="ECO:0007669"/>
    <property type="project" value="UniProtKB-UniRule"/>
</dbReference>
<feature type="coiled-coil region" evidence="10">
    <location>
        <begin position="436"/>
        <end position="496"/>
    </location>
</feature>
<dbReference type="Gene3D" id="2.120.10.90">
    <property type="entry name" value="DNA gyrase/topoisomerase IV, subunit A, C-terminal"/>
    <property type="match status" value="1"/>
</dbReference>
<dbReference type="InterPro" id="IPR002205">
    <property type="entry name" value="Topo_IIA_dom_A"/>
</dbReference>
<dbReference type="Gene3D" id="3.30.1360.40">
    <property type="match status" value="1"/>
</dbReference>
<dbReference type="InterPro" id="IPR050220">
    <property type="entry name" value="Type_II_DNA_Topoisomerases"/>
</dbReference>
<keyword evidence="10" id="KW-0175">Coiled coil</keyword>
<evidence type="ECO:0000313" key="12">
    <source>
        <dbReference type="EMBL" id="SFC46578.1"/>
    </source>
</evidence>
<dbReference type="Gene3D" id="3.90.199.10">
    <property type="entry name" value="Topoisomerase II, domain 5"/>
    <property type="match status" value="1"/>
</dbReference>
<dbReference type="AlphaFoldDB" id="A0A1I1JJ03"/>
<dbReference type="SUPFAM" id="SSF56719">
    <property type="entry name" value="Type II DNA topoisomerase"/>
    <property type="match status" value="1"/>
</dbReference>
<dbReference type="FunFam" id="1.10.268.10:FF:000001">
    <property type="entry name" value="DNA gyrase subunit A"/>
    <property type="match status" value="1"/>
</dbReference>
<protein>
    <recommendedName>
        <fullName evidence="8">DNA topoisomerase 4 subunit A</fullName>
        <ecNumber evidence="8">5.6.2.2</ecNumber>
    </recommendedName>
    <alternativeName>
        <fullName evidence="8">Topoisomerase IV subunit A</fullName>
    </alternativeName>
</protein>
<dbReference type="FunFam" id="3.30.1360.40:FF:000002">
    <property type="entry name" value="DNA gyrase subunit A"/>
    <property type="match status" value="1"/>
</dbReference>
<dbReference type="FunFam" id="2.120.10.90:FF:000005">
    <property type="entry name" value="DNA topoisomerase 4 subunit A"/>
    <property type="match status" value="1"/>
</dbReference>
<evidence type="ECO:0000313" key="13">
    <source>
        <dbReference type="Proteomes" id="UP000199612"/>
    </source>
</evidence>
<dbReference type="OrthoDB" id="9806486at2"/>
<dbReference type="GO" id="GO:0007059">
    <property type="term" value="P:chromosome segregation"/>
    <property type="evidence" value="ECO:0007669"/>
    <property type="project" value="UniProtKB-UniRule"/>
</dbReference>
<reference evidence="13" key="1">
    <citation type="submission" date="2016-10" db="EMBL/GenBank/DDBJ databases">
        <authorList>
            <person name="Varghese N."/>
            <person name="Submissions S."/>
        </authorList>
    </citation>
    <scope>NUCLEOTIDE SEQUENCE [LARGE SCALE GENOMIC DNA]</scope>
    <source>
        <strain evidence="13">DSM 23664</strain>
    </source>
</reference>
<comment type="subcellular location">
    <subcellularLocation>
        <location evidence="8">Cell membrane</location>
        <topology evidence="8">Peripheral membrane protein</topology>
    </subcellularLocation>
</comment>
<dbReference type="GO" id="GO:0005694">
    <property type="term" value="C:chromosome"/>
    <property type="evidence" value="ECO:0007669"/>
    <property type="project" value="InterPro"/>
</dbReference>
<gene>
    <name evidence="8" type="primary">parC</name>
    <name evidence="12" type="ORF">SAMN04488102_10783</name>
</gene>
<dbReference type="EMBL" id="FOLT01000007">
    <property type="protein sequence ID" value="SFC46578.1"/>
    <property type="molecule type" value="Genomic_DNA"/>
</dbReference>
<dbReference type="GO" id="GO:0005524">
    <property type="term" value="F:ATP binding"/>
    <property type="evidence" value="ECO:0007669"/>
    <property type="project" value="InterPro"/>
</dbReference>
<dbReference type="InterPro" id="IPR005741">
    <property type="entry name" value="TopoIV_A_Gpos"/>
</dbReference>
<dbReference type="GO" id="GO:0005737">
    <property type="term" value="C:cytoplasm"/>
    <property type="evidence" value="ECO:0007669"/>
    <property type="project" value="TreeGrafter"/>
</dbReference>
<dbReference type="NCBIfam" id="NF004044">
    <property type="entry name" value="PRK05561.1"/>
    <property type="match status" value="1"/>
</dbReference>
<sequence length="825" mass="92922">MAKQREEIQELTLEEVMGDRFGRYSKYIIQERALPDIRDGLKPVQRRILYAMYSEGNTHDKGFRKSAKTVGNVIGNFHPHGDSSVYEAMVRMSQDWKMKTPLVTMHGNNGSMDGDPPAAMRYTEARLSKVANELLKDIDKETVEFVLNFDDTTNEPTVLPARFPNLLVNGATGISAGYATDIPPHNLGEVIDACIYQLQHPNASVDKLMDFVKGPDFPTGGIIQGIKGLKSAYQTGKGKIVVRSKTEIEKIRGGKEQIVITEIPYEVNKATMVRKMDEIRINKKIDGIADVRDESDRTGLRIVVELKKDTPTQGILTYLFKNTDLQVSYNLNMIAISDRRPQQVGLKEFLAAYISHKKDIVRKRTKFLLNKDQKRAHIVAGLIKAISILDDVIKTIRGSKNKGDAKDNIVNAYGFTAMQAEAIVSLQLYRLTNTDITQLQKEASELDARISEYNKILNDEKTLESVMKKELREVKKENAKDRQTVIQDKIEELKVEKEVLVTEEEVVVSVTKEGYLKRTSLRSYGASNAEEIGLRDGDHSVFTEKISTLDHVVLFTTKGNVINRPVHEIPEIKWKDLGEHISQTISIQPDEKIIAAYGLKEFSKQQKFVFITQAGYIKQTLASEYAPKRTYRSRSATAIKLKTKTDKLLSVYLINDESLYDVFLVTQLGFGLRYTLPEVSTVGANASGVKSINLKKEDHVAGGLIFDPSEGNKSALMITHRGSVKRMNVADFDVISRAKRGLLVLRELKNKPHRMALLIDVEQLDAEWTIVTDKGNEFTVRAKDYAFSDRYSNGSFILDEDSDGVPVDAYKESIVQIEEEKEAKE</sequence>
<evidence type="ECO:0000259" key="11">
    <source>
        <dbReference type="PROSITE" id="PS52040"/>
    </source>
</evidence>
<dbReference type="InterPro" id="IPR013758">
    <property type="entry name" value="Topo_IIA_A/C_ab"/>
</dbReference>
<dbReference type="InterPro" id="IPR035516">
    <property type="entry name" value="Gyrase/topoIV_suA_C"/>
</dbReference>
<keyword evidence="4 8" id="KW-0238">DNA-binding</keyword>
<feature type="site" description="Interaction with DNA" evidence="8">
    <location>
        <position position="42"/>
    </location>
</feature>
<dbReference type="Pfam" id="PF03989">
    <property type="entry name" value="DNA_gyraseA_C"/>
    <property type="match status" value="5"/>
</dbReference>
<feature type="domain" description="Topo IIA-type catalytic" evidence="11">
    <location>
        <begin position="34"/>
        <end position="498"/>
    </location>
</feature>
<dbReference type="PANTHER" id="PTHR43493:SF9">
    <property type="entry name" value="DNA TOPOISOMERASE 4 SUBUNIT A"/>
    <property type="match status" value="1"/>
</dbReference>
<evidence type="ECO:0000256" key="10">
    <source>
        <dbReference type="SAM" id="Coils"/>
    </source>
</evidence>
<proteinExistence type="inferred from homology"/>
<evidence type="ECO:0000256" key="5">
    <source>
        <dbReference type="ARBA" id="ARBA00023136"/>
    </source>
</evidence>
<keyword evidence="5 8" id="KW-0472">Membrane</keyword>
<evidence type="ECO:0000256" key="3">
    <source>
        <dbReference type="ARBA" id="ARBA00023029"/>
    </source>
</evidence>
<dbReference type="Gene3D" id="1.10.268.10">
    <property type="entry name" value="Topoisomerase, domain 3"/>
    <property type="match status" value="1"/>
</dbReference>
<dbReference type="HAMAP" id="MF_00937">
    <property type="entry name" value="ParC_type2"/>
    <property type="match status" value="1"/>
</dbReference>
<dbReference type="NCBIfam" id="TIGR01061">
    <property type="entry name" value="parC_Gpos"/>
    <property type="match status" value="1"/>
</dbReference>
<dbReference type="Proteomes" id="UP000199612">
    <property type="component" value="Unassembled WGS sequence"/>
</dbReference>
<feature type="site" description="Transition state stabilizer" evidence="8">
    <location>
        <position position="121"/>
    </location>
</feature>
<keyword evidence="13" id="KW-1185">Reference proteome</keyword>
<keyword evidence="2 8" id="KW-1003">Cell membrane</keyword>
<dbReference type="GO" id="GO:0019897">
    <property type="term" value="C:extrinsic component of plasma membrane"/>
    <property type="evidence" value="ECO:0007669"/>
    <property type="project" value="UniProtKB-UniRule"/>
</dbReference>
<accession>A0A1I1JJ03</accession>
<evidence type="ECO:0000256" key="4">
    <source>
        <dbReference type="ARBA" id="ARBA00023125"/>
    </source>
</evidence>
<dbReference type="CDD" id="cd00187">
    <property type="entry name" value="TOP4c"/>
    <property type="match status" value="1"/>
</dbReference>
<feature type="site" description="Interaction with DNA" evidence="8">
    <location>
        <position position="97"/>
    </location>
</feature>
<organism evidence="12 13">
    <name type="scientific">Alkalibacterium subtropicum</name>
    <dbReference type="NCBI Taxonomy" id="753702"/>
    <lineage>
        <taxon>Bacteria</taxon>
        <taxon>Bacillati</taxon>
        <taxon>Bacillota</taxon>
        <taxon>Bacilli</taxon>
        <taxon>Lactobacillales</taxon>
        <taxon>Carnobacteriaceae</taxon>
        <taxon>Alkalibacterium</taxon>
    </lineage>
</organism>
<evidence type="ECO:0000256" key="8">
    <source>
        <dbReference type="HAMAP-Rule" id="MF_00937"/>
    </source>
</evidence>
<comment type="similarity">
    <text evidence="8">Belongs to the type II topoisomerase GyrA/ParC subunit family. ParC type 2 subfamily.</text>
</comment>
<dbReference type="SMART" id="SM00434">
    <property type="entry name" value="TOP4c"/>
    <property type="match status" value="1"/>
</dbReference>
<comment type="subunit">
    <text evidence="7 8">Heterotetramer composed of ParC and ParE.</text>
</comment>
<comment type="function">
    <text evidence="8">Topoisomerase IV is essential for chromosome segregation. It relaxes supercoiled DNA. Performs the decatenation events required during the replication of a circular DNA molecule.</text>
</comment>
<evidence type="ECO:0000256" key="1">
    <source>
        <dbReference type="ARBA" id="ARBA00000185"/>
    </source>
</evidence>
<evidence type="ECO:0000256" key="2">
    <source>
        <dbReference type="ARBA" id="ARBA00022475"/>
    </source>
</evidence>
<feature type="site" description="Interaction with DNA" evidence="8">
    <location>
        <position position="80"/>
    </location>
</feature>
<dbReference type="RefSeq" id="WP_091530390.1">
    <property type="nucleotide sequence ID" value="NZ_FOLT01000007.1"/>
</dbReference>
<evidence type="ECO:0000256" key="9">
    <source>
        <dbReference type="PROSITE-ProRule" id="PRU01384"/>
    </source>
</evidence>
<feature type="site" description="Interaction with DNA" evidence="8">
    <location>
        <position position="91"/>
    </location>
</feature>
<name>A0A1I1JJ03_9LACT</name>
<dbReference type="EC" id="5.6.2.2" evidence="8"/>
<feature type="site" description="Interaction with DNA" evidence="8">
    <location>
        <position position="78"/>
    </location>
</feature>
<dbReference type="FunFam" id="3.90.199.10:FF:000001">
    <property type="entry name" value="DNA gyrase subunit A"/>
    <property type="match status" value="1"/>
</dbReference>
<keyword evidence="3 8" id="KW-0799">Topoisomerase</keyword>
<feature type="active site" description="O-(5'-phospho-DNA)-tyrosine intermediate" evidence="8 9">
    <location>
        <position position="122"/>
    </location>
</feature>
<dbReference type="PANTHER" id="PTHR43493">
    <property type="entry name" value="DNA GYRASE/TOPOISOMERASE SUBUNIT A"/>
    <property type="match status" value="1"/>
</dbReference>
<keyword evidence="6 8" id="KW-0413">Isomerase</keyword>
<dbReference type="InterPro" id="IPR013760">
    <property type="entry name" value="Topo_IIA-like_dom_sf"/>
</dbReference>
<evidence type="ECO:0000256" key="7">
    <source>
        <dbReference type="ARBA" id="ARBA00063644"/>
    </source>
</evidence>
<dbReference type="PROSITE" id="PS52040">
    <property type="entry name" value="TOPO_IIA"/>
    <property type="match status" value="1"/>
</dbReference>
<dbReference type="SUPFAM" id="SSF101904">
    <property type="entry name" value="GyrA/ParC C-terminal domain-like"/>
    <property type="match status" value="1"/>
</dbReference>
<evidence type="ECO:0000256" key="6">
    <source>
        <dbReference type="ARBA" id="ARBA00023235"/>
    </source>
</evidence>
<dbReference type="Pfam" id="PF00521">
    <property type="entry name" value="DNA_topoisoIV"/>
    <property type="match status" value="1"/>
</dbReference>
<comment type="catalytic activity">
    <reaction evidence="1 8 9">
        <text>ATP-dependent breakage, passage and rejoining of double-stranded DNA.</text>
        <dbReference type="EC" id="5.6.2.2"/>
    </reaction>
</comment>
<dbReference type="InterPro" id="IPR006691">
    <property type="entry name" value="GyrA/parC_rep"/>
</dbReference>
<dbReference type="GO" id="GO:0006265">
    <property type="term" value="P:DNA topological change"/>
    <property type="evidence" value="ECO:0007669"/>
    <property type="project" value="UniProtKB-UniRule"/>
</dbReference>
<dbReference type="GO" id="GO:0034335">
    <property type="term" value="F:DNA negative supercoiling activity"/>
    <property type="evidence" value="ECO:0007669"/>
    <property type="project" value="UniProtKB-ARBA"/>
</dbReference>
<dbReference type="GO" id="GO:0009330">
    <property type="term" value="C:DNA topoisomerase type II (double strand cut, ATP-hydrolyzing) complex"/>
    <property type="evidence" value="ECO:0007669"/>
    <property type="project" value="TreeGrafter"/>
</dbReference>
<dbReference type="STRING" id="753702.SAMN04488102_10783"/>
<dbReference type="InterPro" id="IPR013757">
    <property type="entry name" value="Topo_IIA_A_a_sf"/>
</dbReference>